<evidence type="ECO:0000256" key="2">
    <source>
        <dbReference type="ARBA" id="ARBA00022801"/>
    </source>
</evidence>
<dbReference type="RefSeq" id="WP_193312417.1">
    <property type="nucleotide sequence ID" value="NZ_JBHSKZ010000012.1"/>
</dbReference>
<evidence type="ECO:0000256" key="4">
    <source>
        <dbReference type="SAM" id="Phobius"/>
    </source>
</evidence>
<evidence type="ECO:0000313" key="6">
    <source>
        <dbReference type="EMBL" id="KAB7789784.1"/>
    </source>
</evidence>
<feature type="compositionally biased region" description="Basic residues" evidence="3">
    <location>
        <begin position="1"/>
        <end position="12"/>
    </location>
</feature>
<feature type="transmembrane region" description="Helical" evidence="4">
    <location>
        <begin position="127"/>
        <end position="149"/>
    </location>
</feature>
<comment type="caution">
    <text evidence="6">The sequence shown here is derived from an EMBL/GenBank/DDBJ whole genome shotgun (WGS) entry which is preliminary data.</text>
</comment>
<keyword evidence="7" id="KW-1185">Reference proteome</keyword>
<dbReference type="Proteomes" id="UP000441772">
    <property type="component" value="Unassembled WGS sequence"/>
</dbReference>
<dbReference type="Gene3D" id="3.20.20.370">
    <property type="entry name" value="Glycoside hydrolase/deacetylase"/>
    <property type="match status" value="1"/>
</dbReference>
<keyword evidence="4" id="KW-0812">Transmembrane</keyword>
<feature type="compositionally biased region" description="Low complexity" evidence="3">
    <location>
        <begin position="92"/>
        <end position="112"/>
    </location>
</feature>
<dbReference type="InterPro" id="IPR002509">
    <property type="entry name" value="NODB_dom"/>
</dbReference>
<dbReference type="Pfam" id="PF01522">
    <property type="entry name" value="Polysacc_deac_1"/>
    <property type="match status" value="1"/>
</dbReference>
<proteinExistence type="predicted"/>
<dbReference type="PROSITE" id="PS51677">
    <property type="entry name" value="NODB"/>
    <property type="match status" value="1"/>
</dbReference>
<dbReference type="PANTHER" id="PTHR10587">
    <property type="entry name" value="GLYCOSYL TRANSFERASE-RELATED"/>
    <property type="match status" value="1"/>
</dbReference>
<dbReference type="PANTHER" id="PTHR10587:SF133">
    <property type="entry name" value="CHITIN DEACETYLASE 1-RELATED"/>
    <property type="match status" value="1"/>
</dbReference>
<feature type="region of interest" description="Disordered" evidence="3">
    <location>
        <begin position="1"/>
        <end position="122"/>
    </location>
</feature>
<dbReference type="GO" id="GO:0005975">
    <property type="term" value="P:carbohydrate metabolic process"/>
    <property type="evidence" value="ECO:0007669"/>
    <property type="project" value="InterPro"/>
</dbReference>
<reference evidence="6 7" key="1">
    <citation type="submission" date="2019-09" db="EMBL/GenBank/DDBJ databases">
        <title>Characterization of the phylogenetic diversity of two novel species belonging to the genus Bifidobacterium: Bifidobacterium cebidarum sp. nov. and Bifidobacterium leontopitheci sp. nov.</title>
        <authorList>
            <person name="Lugli G.A."/>
            <person name="Duranti S."/>
            <person name="Milani C."/>
            <person name="Turroni F."/>
            <person name="Ventura M."/>
        </authorList>
    </citation>
    <scope>NUCLEOTIDE SEQUENCE [LARGE SCALE GENOMIC DNA]</scope>
    <source>
        <strain evidence="6 7">LMG 31471</strain>
    </source>
</reference>
<organism evidence="6 7">
    <name type="scientific">Bifidobacterium leontopitheci</name>
    <dbReference type="NCBI Taxonomy" id="2650774"/>
    <lineage>
        <taxon>Bacteria</taxon>
        <taxon>Bacillati</taxon>
        <taxon>Actinomycetota</taxon>
        <taxon>Actinomycetes</taxon>
        <taxon>Bifidobacteriales</taxon>
        <taxon>Bifidobacteriaceae</taxon>
        <taxon>Bifidobacterium</taxon>
    </lineage>
</organism>
<evidence type="ECO:0000313" key="7">
    <source>
        <dbReference type="Proteomes" id="UP000441772"/>
    </source>
</evidence>
<dbReference type="GO" id="GO:0046872">
    <property type="term" value="F:metal ion binding"/>
    <property type="evidence" value="ECO:0007669"/>
    <property type="project" value="UniProtKB-KW"/>
</dbReference>
<dbReference type="InterPro" id="IPR050248">
    <property type="entry name" value="Polysacc_deacetylase_ArnD"/>
</dbReference>
<dbReference type="GO" id="GO:0016810">
    <property type="term" value="F:hydrolase activity, acting on carbon-nitrogen (but not peptide) bonds"/>
    <property type="evidence" value="ECO:0007669"/>
    <property type="project" value="InterPro"/>
</dbReference>
<evidence type="ECO:0000256" key="3">
    <source>
        <dbReference type="SAM" id="MobiDB-lite"/>
    </source>
</evidence>
<protein>
    <submittedName>
        <fullName evidence="6">Polysaccharide deacetylase family protein</fullName>
    </submittedName>
</protein>
<dbReference type="SUPFAM" id="SSF88713">
    <property type="entry name" value="Glycoside hydrolase/deacetylase"/>
    <property type="match status" value="1"/>
</dbReference>
<dbReference type="GO" id="GO:0016020">
    <property type="term" value="C:membrane"/>
    <property type="evidence" value="ECO:0007669"/>
    <property type="project" value="TreeGrafter"/>
</dbReference>
<dbReference type="EMBL" id="WBVT01000032">
    <property type="protein sequence ID" value="KAB7789784.1"/>
    <property type="molecule type" value="Genomic_DNA"/>
</dbReference>
<keyword evidence="2" id="KW-0378">Hydrolase</keyword>
<evidence type="ECO:0000259" key="5">
    <source>
        <dbReference type="PROSITE" id="PS51677"/>
    </source>
</evidence>
<sequence length="578" mass="60944">MARHKAAKHAAHARGTIQRGPTIFDDIHEPKGAAQPSAATRPADAAQPTSGIPGTDDVSHDGRAAADVQRSSRGAGAADAPGTHSSAAPDIAQPSRAASASDASGSSTPDATPHVSSAARKHTKRRIIIGIAAALAVAIAAGSGGIYWYHTSQAHAAALEQCTSARKQLDTKLNTLNTALTAAQPLTQAGTDSVDDPATVSTLASAAKDSAAKATQYGTGDGAAAQYQCSADADTATLHSRATAIDAASRDAAKRATAITDSATAVTRSKANKTNAGIRYTLKAAVSQSRGWLAQTDGKVSDETTRATLQNRVDTAQRMLDGPEVITDAAQYQTAIDQLNDGMDKVVASNITKLGVDCTKEQCVALTFDDGPNATNTPPVIEALKKTGTVATFFNCGGVIDGTTAPLIKELHDMGNPIENHTWTHPHLQTLSRADVRSQLTQTSEKVEQTVGVYPSMIRPPYSEWSDDVRDEAVAMNSSIVNFDVMGYDWARDATQVHDTVMQWTRGGSIVLLHDLQGSTAASIESIITDLKARGFVFVTIPQLLGYNPKPGYVYYSQHTVVKPGEPWRESSYFSDQW</sequence>
<keyword evidence="1" id="KW-0479">Metal-binding</keyword>
<keyword evidence="4" id="KW-1133">Transmembrane helix</keyword>
<name>A0A6I1GDS2_9BIFI</name>
<gene>
    <name evidence="6" type="ORF">F7D09_1729</name>
</gene>
<feature type="domain" description="NodB homology" evidence="5">
    <location>
        <begin position="362"/>
        <end position="539"/>
    </location>
</feature>
<keyword evidence="4" id="KW-0472">Membrane</keyword>
<evidence type="ECO:0000256" key="1">
    <source>
        <dbReference type="ARBA" id="ARBA00022723"/>
    </source>
</evidence>
<dbReference type="AlphaFoldDB" id="A0A6I1GDS2"/>
<accession>A0A6I1GDS2</accession>
<dbReference type="InterPro" id="IPR011330">
    <property type="entry name" value="Glyco_hydro/deAcase_b/a-brl"/>
</dbReference>